<name>A0A5Q0TWX3_9VIRU</name>
<reference evidence="1" key="1">
    <citation type="submission" date="2019-04" db="EMBL/GenBank/DDBJ databases">
        <title>Diversity and Distribution of a Novel Hyperthermophilic Aquificales Virus Family.</title>
        <authorList>
            <person name="Mead D.A."/>
            <person name="Chevrette M.G."/>
            <person name="Lodes M."/>
            <person name="Hedlund B."/>
            <person name="Schoenfeld T.W."/>
            <person name="Monsma S.A."/>
        </authorList>
    </citation>
    <scope>NUCLEOTIDE SEQUENCE</scope>
</reference>
<organism evidence="1">
    <name type="scientific">uncultured virus</name>
    <dbReference type="NCBI Taxonomy" id="340016"/>
    <lineage>
        <taxon>Viruses</taxon>
        <taxon>environmental samples</taxon>
    </lineage>
</organism>
<proteinExistence type="predicted"/>
<accession>A0A5Q0TWX3</accession>
<protein>
    <submittedName>
        <fullName evidence="1">Lysozyme-like protein</fullName>
    </submittedName>
</protein>
<dbReference type="EMBL" id="MK783188">
    <property type="protein sequence ID" value="QGA72449.1"/>
    <property type="molecule type" value="Genomic_DNA"/>
</dbReference>
<evidence type="ECO:0000313" key="1">
    <source>
        <dbReference type="EMBL" id="QGA72449.1"/>
    </source>
</evidence>
<sequence length="186" mass="22235">MLWLSFSADAKPLEACIRIVDKTKLATEKFLGSDFPYWYNVGLSHTETQCRFVISKDGYGSIGYFQLTPKFLDQLLRPYFPKYTENHIDHFYAFAYYLRTLYKEPLWVMYQRYNGGDLVLKECQRAGSLKWEDCKAQCKRKDVCVWFEGLTCKQYRNACDINYSYSKKVYQNGQYYRTGEDRVKFW</sequence>